<evidence type="ECO:0000313" key="1">
    <source>
        <dbReference type="EMBL" id="GMQ62384.1"/>
    </source>
</evidence>
<name>A0ACB5UIK3_9FIRM</name>
<proteinExistence type="predicted"/>
<gene>
    <name evidence="1" type="ORF">AN2V17_16160</name>
</gene>
<dbReference type="EMBL" id="BTPU01000025">
    <property type="protein sequence ID" value="GMQ62384.1"/>
    <property type="molecule type" value="Genomic_DNA"/>
</dbReference>
<keyword evidence="2" id="KW-1185">Reference proteome</keyword>
<sequence length="430" mass="46947">MKNQIIKFLHTYFDHTLDLRVRIFNVLALAGCVISLVEGLVNLFSGAGAMETLSVLATAVLSAGLMVYAQQTQKYKRCYLVTILFIFIGLFGYLFFQMGGYHGGAPLLFVFSVVFTVFMLEGRTALLVTVLELALYSAMYVCAYLWPDSIVTLATEHAYFVNHITDFLMVSMALGATMYAQVRLYRAQQRRVDEQNAVLSQVNQAKTQFLANTSHEMRTPLTIISVNIQTVMGLLKRMDGVTEDGEAQEFLQDAQAEIMRLSRMVEGMLSLNAIADSTEKDKADFSSLLGNTAEMIRLLLAKQGNTLTAEFSDGLTVYGNADLLSQVVINLLQNANAHTANGIIKLQAVHSGGEIAVTVSDNGSGISSQLLPHVFERGVSEGGTGFGLFLCKTVVESHGGRIQIESEKSCGTTVTFTLPIYQGQFGGEDA</sequence>
<accession>A0ACB5UIK3</accession>
<reference evidence="1" key="1">
    <citation type="submission" date="2023-09" db="EMBL/GenBank/DDBJ databases">
        <title>Vallitalea sediminicola and Vallitalea maricola sp. nov., anaerobic bacteria isolated from marine sediment.</title>
        <authorList>
            <person name="Hirano S."/>
            <person name="Maeda A."/>
            <person name="Terahara T."/>
            <person name="Mori K."/>
            <person name="Hamada M."/>
            <person name="Matsumoto R."/>
            <person name="Kobayashi T."/>
        </authorList>
    </citation>
    <scope>NUCLEOTIDE SEQUENCE</scope>
    <source>
        <strain evidence="1">AN17-2</strain>
    </source>
</reference>
<organism evidence="1 2">
    <name type="scientific">Vallitalea maricola</name>
    <dbReference type="NCBI Taxonomy" id="3074433"/>
    <lineage>
        <taxon>Bacteria</taxon>
        <taxon>Bacillati</taxon>
        <taxon>Bacillota</taxon>
        <taxon>Clostridia</taxon>
        <taxon>Lachnospirales</taxon>
        <taxon>Vallitaleaceae</taxon>
        <taxon>Vallitalea</taxon>
    </lineage>
</organism>
<evidence type="ECO:0000313" key="2">
    <source>
        <dbReference type="Proteomes" id="UP001374599"/>
    </source>
</evidence>
<dbReference type="Proteomes" id="UP001374599">
    <property type="component" value="Unassembled WGS sequence"/>
</dbReference>
<comment type="caution">
    <text evidence="1">The sequence shown here is derived from an EMBL/GenBank/DDBJ whole genome shotgun (WGS) entry which is preliminary data.</text>
</comment>
<protein>
    <submittedName>
        <fullName evidence="1">Uncharacterized protein</fullName>
    </submittedName>
</protein>